<dbReference type="EMBL" id="LBMM01001612">
    <property type="protein sequence ID" value="KMQ96002.1"/>
    <property type="molecule type" value="Genomic_DNA"/>
</dbReference>
<dbReference type="GO" id="GO:0008168">
    <property type="term" value="F:methyltransferase activity"/>
    <property type="evidence" value="ECO:0007669"/>
    <property type="project" value="UniProtKB-KW"/>
</dbReference>
<dbReference type="InterPro" id="IPR029063">
    <property type="entry name" value="SAM-dependent_MTases_sf"/>
</dbReference>
<sequence>MSGELVPEKNDLESVLRLFLFNIDKGTLFSDRILRGLGRFIHQFKPLFLLNNLQKSKTNVAHHYDLNSDLYRLFLDKDMQYSCAYFKTGTETLEAAQIAKKKHIAQKLALTNPKLHVLDIGCGWGGLAITLARDYGVRVTGITLSKEQLLIAKARVKKAGLSDRIDLKLCDYRSLHQKFDRIVSVGMLEHVGKSQYQEFFLGIKKLLMPDGIALIHSIGRKDGPASTNPWIARYIFPGGYSPALSEIFQAVEESKLWVTDCEILRLHYAQTIWHWRQRFERQQAKIKEMFDERFVRMFRFYLTSAELAFRVQDHMNFQLQLSPQLETLPLTRDYINA</sequence>
<accession>A0A0J7KZL9</accession>
<evidence type="ECO:0000256" key="1">
    <source>
        <dbReference type="ARBA" id="ARBA00010815"/>
    </source>
</evidence>
<comment type="caution">
    <text evidence="6">The sequence shown here is derived from an EMBL/GenBank/DDBJ whole genome shotgun (WGS) entry which is preliminary data.</text>
</comment>
<keyword evidence="4" id="KW-0949">S-adenosyl-L-methionine</keyword>
<dbReference type="Proteomes" id="UP000036403">
    <property type="component" value="Unassembled WGS sequence"/>
</dbReference>
<dbReference type="GO" id="GO:0032259">
    <property type="term" value="P:methylation"/>
    <property type="evidence" value="ECO:0007669"/>
    <property type="project" value="UniProtKB-KW"/>
</dbReference>
<dbReference type="STRING" id="67767.A0A0J7KZL9"/>
<evidence type="ECO:0000256" key="5">
    <source>
        <dbReference type="ARBA" id="ARBA00023098"/>
    </source>
</evidence>
<evidence type="ECO:0000313" key="6">
    <source>
        <dbReference type="EMBL" id="KMQ96002.1"/>
    </source>
</evidence>
<keyword evidence="2" id="KW-0489">Methyltransferase</keyword>
<comment type="similarity">
    <text evidence="1">Belongs to the CFA/CMAS family.</text>
</comment>
<dbReference type="CDD" id="cd02440">
    <property type="entry name" value="AdoMet_MTases"/>
    <property type="match status" value="1"/>
</dbReference>
<evidence type="ECO:0000313" key="7">
    <source>
        <dbReference type="Proteomes" id="UP000036403"/>
    </source>
</evidence>
<dbReference type="PIRSF" id="PIRSF003085">
    <property type="entry name" value="CMAS"/>
    <property type="match status" value="1"/>
</dbReference>
<dbReference type="GO" id="GO:0008610">
    <property type="term" value="P:lipid biosynthetic process"/>
    <property type="evidence" value="ECO:0007669"/>
    <property type="project" value="InterPro"/>
</dbReference>
<dbReference type="AlphaFoldDB" id="A0A0J7KZL9"/>
<dbReference type="Pfam" id="PF02353">
    <property type="entry name" value="CMAS"/>
    <property type="match status" value="1"/>
</dbReference>
<proteinExistence type="inferred from homology"/>
<evidence type="ECO:0000256" key="4">
    <source>
        <dbReference type="ARBA" id="ARBA00022691"/>
    </source>
</evidence>
<evidence type="ECO:0000256" key="3">
    <source>
        <dbReference type="ARBA" id="ARBA00022679"/>
    </source>
</evidence>
<dbReference type="Gene3D" id="3.40.50.150">
    <property type="entry name" value="Vaccinia Virus protein VP39"/>
    <property type="match status" value="1"/>
</dbReference>
<protein>
    <submittedName>
        <fullName evidence="6">Cyclopropane-fatty-acyl-phospholipid synthase</fullName>
    </submittedName>
</protein>
<dbReference type="SUPFAM" id="SSF53335">
    <property type="entry name" value="S-adenosyl-L-methionine-dependent methyltransferases"/>
    <property type="match status" value="1"/>
</dbReference>
<dbReference type="InterPro" id="IPR003333">
    <property type="entry name" value="CMAS"/>
</dbReference>
<keyword evidence="5" id="KW-0443">Lipid metabolism</keyword>
<dbReference type="PaxDb" id="67767-A0A0J7KZL9"/>
<reference evidence="6 7" key="1">
    <citation type="submission" date="2015-04" db="EMBL/GenBank/DDBJ databases">
        <title>Lasius niger genome sequencing.</title>
        <authorList>
            <person name="Konorov E.A."/>
            <person name="Nikitin M.A."/>
            <person name="Kirill M.V."/>
            <person name="Chang P."/>
        </authorList>
    </citation>
    <scope>NUCLEOTIDE SEQUENCE [LARGE SCALE GENOMIC DNA]</scope>
    <source>
        <tissue evidence="6">Whole</tissue>
    </source>
</reference>
<name>A0A0J7KZL9_LASNI</name>
<keyword evidence="7" id="KW-1185">Reference proteome</keyword>
<keyword evidence="3" id="KW-0808">Transferase</keyword>
<dbReference type="PANTHER" id="PTHR43667">
    <property type="entry name" value="CYCLOPROPANE-FATTY-ACYL-PHOSPHOLIPID SYNTHASE"/>
    <property type="match status" value="1"/>
</dbReference>
<dbReference type="InterPro" id="IPR050723">
    <property type="entry name" value="CFA/CMAS"/>
</dbReference>
<dbReference type="PANTHER" id="PTHR43667:SF1">
    <property type="entry name" value="CYCLOPROPANE-FATTY-ACYL-PHOSPHOLIPID SYNTHASE"/>
    <property type="match status" value="1"/>
</dbReference>
<dbReference type="OrthoDB" id="8300214at2759"/>
<evidence type="ECO:0000256" key="2">
    <source>
        <dbReference type="ARBA" id="ARBA00022603"/>
    </source>
</evidence>
<gene>
    <name evidence="6" type="ORF">RF55_3734</name>
</gene>
<organism evidence="6 7">
    <name type="scientific">Lasius niger</name>
    <name type="common">Black garden ant</name>
    <dbReference type="NCBI Taxonomy" id="67767"/>
    <lineage>
        <taxon>Eukaryota</taxon>
        <taxon>Metazoa</taxon>
        <taxon>Ecdysozoa</taxon>
        <taxon>Arthropoda</taxon>
        <taxon>Hexapoda</taxon>
        <taxon>Insecta</taxon>
        <taxon>Pterygota</taxon>
        <taxon>Neoptera</taxon>
        <taxon>Endopterygota</taxon>
        <taxon>Hymenoptera</taxon>
        <taxon>Apocrita</taxon>
        <taxon>Aculeata</taxon>
        <taxon>Formicoidea</taxon>
        <taxon>Formicidae</taxon>
        <taxon>Formicinae</taxon>
        <taxon>Lasius</taxon>
        <taxon>Lasius</taxon>
    </lineage>
</organism>